<protein>
    <submittedName>
        <fullName evidence="1">Uncharacterized protein</fullName>
    </submittedName>
</protein>
<organism evidence="1">
    <name type="scientific">Arundo donax</name>
    <name type="common">Giant reed</name>
    <name type="synonym">Donax arundinaceus</name>
    <dbReference type="NCBI Taxonomy" id="35708"/>
    <lineage>
        <taxon>Eukaryota</taxon>
        <taxon>Viridiplantae</taxon>
        <taxon>Streptophyta</taxon>
        <taxon>Embryophyta</taxon>
        <taxon>Tracheophyta</taxon>
        <taxon>Spermatophyta</taxon>
        <taxon>Magnoliopsida</taxon>
        <taxon>Liliopsida</taxon>
        <taxon>Poales</taxon>
        <taxon>Poaceae</taxon>
        <taxon>PACMAD clade</taxon>
        <taxon>Arundinoideae</taxon>
        <taxon>Arundineae</taxon>
        <taxon>Arundo</taxon>
    </lineage>
</organism>
<sequence length="79" mass="9204">MVPPIFIHMYRHAGPYFLELYNPIKCEITPDKSIQAPFVKKPVYIEIYTKAQTPTFILKEINKCSSAPGKHFLISYWSL</sequence>
<dbReference type="EMBL" id="GBRH01246063">
    <property type="protein sequence ID" value="JAD51832.1"/>
    <property type="molecule type" value="Transcribed_RNA"/>
</dbReference>
<proteinExistence type="predicted"/>
<reference evidence="1" key="2">
    <citation type="journal article" date="2015" name="Data Brief">
        <title>Shoot transcriptome of the giant reed, Arundo donax.</title>
        <authorList>
            <person name="Barrero R.A."/>
            <person name="Guerrero F.D."/>
            <person name="Moolhuijzen P."/>
            <person name="Goolsby J.A."/>
            <person name="Tidwell J."/>
            <person name="Bellgard S.E."/>
            <person name="Bellgard M.I."/>
        </authorList>
    </citation>
    <scope>NUCLEOTIDE SEQUENCE</scope>
    <source>
        <tissue evidence="1">Shoot tissue taken approximately 20 cm above the soil surface</tissue>
    </source>
</reference>
<accession>A0A0A9AXK5</accession>
<reference evidence="1" key="1">
    <citation type="submission" date="2014-09" db="EMBL/GenBank/DDBJ databases">
        <authorList>
            <person name="Magalhaes I.L.F."/>
            <person name="Oliveira U."/>
            <person name="Santos F.R."/>
            <person name="Vidigal T.H.D.A."/>
            <person name="Brescovit A.D."/>
            <person name="Santos A.J."/>
        </authorList>
    </citation>
    <scope>NUCLEOTIDE SEQUENCE</scope>
    <source>
        <tissue evidence="1">Shoot tissue taken approximately 20 cm above the soil surface</tissue>
    </source>
</reference>
<dbReference type="AlphaFoldDB" id="A0A0A9AXK5"/>
<evidence type="ECO:0000313" key="1">
    <source>
        <dbReference type="EMBL" id="JAD51832.1"/>
    </source>
</evidence>
<name>A0A0A9AXK5_ARUDO</name>